<dbReference type="SUPFAM" id="SSF88723">
    <property type="entry name" value="PIN domain-like"/>
    <property type="match status" value="1"/>
</dbReference>
<keyword evidence="6" id="KW-0460">Magnesium</keyword>
<feature type="domain" description="PIN" evidence="8">
    <location>
        <begin position="2"/>
        <end position="125"/>
    </location>
</feature>
<evidence type="ECO:0000256" key="3">
    <source>
        <dbReference type="ARBA" id="ARBA00022722"/>
    </source>
</evidence>
<evidence type="ECO:0000259" key="8">
    <source>
        <dbReference type="Pfam" id="PF01850"/>
    </source>
</evidence>
<evidence type="ECO:0000256" key="2">
    <source>
        <dbReference type="ARBA" id="ARBA00022649"/>
    </source>
</evidence>
<organism evidence="9 10">
    <name type="scientific">Asticcacaulis machinosus</name>
    <dbReference type="NCBI Taxonomy" id="2984211"/>
    <lineage>
        <taxon>Bacteria</taxon>
        <taxon>Pseudomonadati</taxon>
        <taxon>Pseudomonadota</taxon>
        <taxon>Alphaproteobacteria</taxon>
        <taxon>Caulobacterales</taxon>
        <taxon>Caulobacteraceae</taxon>
        <taxon>Asticcacaulis</taxon>
    </lineage>
</organism>
<keyword evidence="4" id="KW-0479">Metal-binding</keyword>
<reference evidence="9 10" key="1">
    <citation type="submission" date="2023-01" db="EMBL/GenBank/DDBJ databases">
        <title>Novel species of the genus Asticcacaulis isolated from rivers.</title>
        <authorList>
            <person name="Lu H."/>
        </authorList>
    </citation>
    <scope>NUCLEOTIDE SEQUENCE [LARGE SCALE GENOMIC DNA]</scope>
    <source>
        <strain evidence="9 10">LKC15W</strain>
    </source>
</reference>
<dbReference type="PANTHER" id="PTHR33653">
    <property type="entry name" value="RIBONUCLEASE VAPC2"/>
    <property type="match status" value="1"/>
</dbReference>
<sequence>MYLLDTHIILELRKAKSGQTDKGLTRWAGGVARQNLFISALSLIELETHVTQLATRDKVAGAALRGWLDHQVMTAFEGHILSVDAAVAKRRAHLPISDSRDALMAATASVHGLVLVTRNGAAYKAGRIKTFNPWGFTPEITPETSEDSGDWRQMARTGPMWFRNLFLRF</sequence>
<protein>
    <submittedName>
        <fullName evidence="9">PIN domain-containing protein</fullName>
    </submittedName>
</protein>
<evidence type="ECO:0000256" key="6">
    <source>
        <dbReference type="ARBA" id="ARBA00022842"/>
    </source>
</evidence>
<dbReference type="Proteomes" id="UP001218579">
    <property type="component" value="Unassembled WGS sequence"/>
</dbReference>
<dbReference type="InterPro" id="IPR029060">
    <property type="entry name" value="PIN-like_dom_sf"/>
</dbReference>
<comment type="similarity">
    <text evidence="7">Belongs to the PINc/VapC protein family.</text>
</comment>
<evidence type="ECO:0000256" key="5">
    <source>
        <dbReference type="ARBA" id="ARBA00022801"/>
    </source>
</evidence>
<accession>A0ABT5HIX9</accession>
<dbReference type="InterPro" id="IPR050556">
    <property type="entry name" value="Type_II_TA_system_RNase"/>
</dbReference>
<dbReference type="PANTHER" id="PTHR33653:SF1">
    <property type="entry name" value="RIBONUCLEASE VAPC2"/>
    <property type="match status" value="1"/>
</dbReference>
<dbReference type="RefSeq" id="WP_272744523.1">
    <property type="nucleotide sequence ID" value="NZ_JAQQKV010000002.1"/>
</dbReference>
<evidence type="ECO:0000256" key="4">
    <source>
        <dbReference type="ARBA" id="ARBA00022723"/>
    </source>
</evidence>
<dbReference type="EMBL" id="JAQQKV010000002">
    <property type="protein sequence ID" value="MDC7676173.1"/>
    <property type="molecule type" value="Genomic_DNA"/>
</dbReference>
<name>A0ABT5HIX9_9CAUL</name>
<dbReference type="InterPro" id="IPR002716">
    <property type="entry name" value="PIN_dom"/>
</dbReference>
<comment type="caution">
    <text evidence="9">The sequence shown here is derived from an EMBL/GenBank/DDBJ whole genome shotgun (WGS) entry which is preliminary data.</text>
</comment>
<dbReference type="Pfam" id="PF01850">
    <property type="entry name" value="PIN"/>
    <property type="match status" value="1"/>
</dbReference>
<dbReference type="Gene3D" id="3.40.50.1010">
    <property type="entry name" value="5'-nuclease"/>
    <property type="match status" value="1"/>
</dbReference>
<evidence type="ECO:0000256" key="7">
    <source>
        <dbReference type="ARBA" id="ARBA00038093"/>
    </source>
</evidence>
<keyword evidence="2" id="KW-1277">Toxin-antitoxin system</keyword>
<comment type="cofactor">
    <cofactor evidence="1">
        <name>Mg(2+)</name>
        <dbReference type="ChEBI" id="CHEBI:18420"/>
    </cofactor>
</comment>
<keyword evidence="3" id="KW-0540">Nuclease</keyword>
<evidence type="ECO:0000256" key="1">
    <source>
        <dbReference type="ARBA" id="ARBA00001946"/>
    </source>
</evidence>
<keyword evidence="10" id="KW-1185">Reference proteome</keyword>
<evidence type="ECO:0000313" key="9">
    <source>
        <dbReference type="EMBL" id="MDC7676173.1"/>
    </source>
</evidence>
<evidence type="ECO:0000313" key="10">
    <source>
        <dbReference type="Proteomes" id="UP001218579"/>
    </source>
</evidence>
<keyword evidence="5" id="KW-0378">Hydrolase</keyword>
<proteinExistence type="inferred from homology"/>
<gene>
    <name evidence="9" type="ORF">PQU98_08530</name>
</gene>